<proteinExistence type="predicted"/>
<dbReference type="EnsemblPlants" id="evm.model.10.692">
    <property type="protein sequence ID" value="cds.evm.model.10.692"/>
    <property type="gene ID" value="evm.TU.10.692"/>
</dbReference>
<dbReference type="Proteomes" id="UP000596661">
    <property type="component" value="Unassembled WGS sequence"/>
</dbReference>
<dbReference type="Gramene" id="evm.model.10.692">
    <property type="protein sequence ID" value="cds.evm.model.10.692"/>
    <property type="gene ID" value="evm.TU.10.692"/>
</dbReference>
<name>A0A803QPZ7_CANSA</name>
<sequence>MKDPSARRSHPSKIPSQLSVHPSPCTKDSSARAKDLSEPVVGRSSAVRACPVPSDSPPIPLDLPHSLRRKCGGR</sequence>
<accession>A0A803QPZ7</accession>
<evidence type="ECO:0000256" key="1">
    <source>
        <dbReference type="SAM" id="MobiDB-lite"/>
    </source>
</evidence>
<protein>
    <submittedName>
        <fullName evidence="2">Uncharacterized protein</fullName>
    </submittedName>
</protein>
<keyword evidence="3" id="KW-1185">Reference proteome</keyword>
<evidence type="ECO:0000313" key="3">
    <source>
        <dbReference type="Proteomes" id="UP000596661"/>
    </source>
</evidence>
<evidence type="ECO:0000313" key="2">
    <source>
        <dbReference type="EnsemblPlants" id="cds.evm.model.10.692"/>
    </source>
</evidence>
<feature type="region of interest" description="Disordered" evidence="1">
    <location>
        <begin position="1"/>
        <end position="74"/>
    </location>
</feature>
<dbReference type="AlphaFoldDB" id="A0A803QPZ7"/>
<organism evidence="2 3">
    <name type="scientific">Cannabis sativa</name>
    <name type="common">Hemp</name>
    <name type="synonym">Marijuana</name>
    <dbReference type="NCBI Taxonomy" id="3483"/>
    <lineage>
        <taxon>Eukaryota</taxon>
        <taxon>Viridiplantae</taxon>
        <taxon>Streptophyta</taxon>
        <taxon>Embryophyta</taxon>
        <taxon>Tracheophyta</taxon>
        <taxon>Spermatophyta</taxon>
        <taxon>Magnoliopsida</taxon>
        <taxon>eudicotyledons</taxon>
        <taxon>Gunneridae</taxon>
        <taxon>Pentapetalae</taxon>
        <taxon>rosids</taxon>
        <taxon>fabids</taxon>
        <taxon>Rosales</taxon>
        <taxon>Cannabaceae</taxon>
        <taxon>Cannabis</taxon>
    </lineage>
</organism>
<dbReference type="EMBL" id="UZAU01000810">
    <property type="status" value="NOT_ANNOTATED_CDS"/>
    <property type="molecule type" value="Genomic_DNA"/>
</dbReference>
<reference evidence="2" key="1">
    <citation type="submission" date="2021-03" db="UniProtKB">
        <authorList>
            <consortium name="EnsemblPlants"/>
        </authorList>
    </citation>
    <scope>IDENTIFICATION</scope>
</reference>